<evidence type="ECO:0000256" key="6">
    <source>
        <dbReference type="ARBA" id="ARBA00023136"/>
    </source>
</evidence>
<dbReference type="PANTHER" id="PTHR23514:SF3">
    <property type="entry name" value="BYPASS OF STOP CODON PROTEIN 6"/>
    <property type="match status" value="1"/>
</dbReference>
<feature type="transmembrane region" description="Helical" evidence="7">
    <location>
        <begin position="100"/>
        <end position="122"/>
    </location>
</feature>
<dbReference type="Pfam" id="PF07690">
    <property type="entry name" value="MFS_1"/>
    <property type="match status" value="1"/>
</dbReference>
<comment type="similarity">
    <text evidence="2">Belongs to the major facilitator superfamily.</text>
</comment>
<evidence type="ECO:0000256" key="7">
    <source>
        <dbReference type="SAM" id="Phobius"/>
    </source>
</evidence>
<dbReference type="Gene3D" id="1.20.1250.20">
    <property type="entry name" value="MFS general substrate transporter like domains"/>
    <property type="match status" value="2"/>
</dbReference>
<feature type="transmembrane region" description="Helical" evidence="7">
    <location>
        <begin position="201"/>
        <end position="226"/>
    </location>
</feature>
<evidence type="ECO:0000256" key="3">
    <source>
        <dbReference type="ARBA" id="ARBA00022448"/>
    </source>
</evidence>
<evidence type="ECO:0000256" key="5">
    <source>
        <dbReference type="ARBA" id="ARBA00022989"/>
    </source>
</evidence>
<name>A0A6J6GFJ2_9ZZZZ</name>
<accession>A0A6J6GFJ2</accession>
<dbReference type="GO" id="GO:0016020">
    <property type="term" value="C:membrane"/>
    <property type="evidence" value="ECO:0007669"/>
    <property type="project" value="TreeGrafter"/>
</dbReference>
<evidence type="ECO:0000256" key="4">
    <source>
        <dbReference type="ARBA" id="ARBA00022692"/>
    </source>
</evidence>
<gene>
    <name evidence="8" type="ORF">UFOPK1807_00650</name>
</gene>
<feature type="transmembrane region" description="Helical" evidence="7">
    <location>
        <begin position="238"/>
        <end position="259"/>
    </location>
</feature>
<feature type="transmembrane region" description="Helical" evidence="7">
    <location>
        <begin position="43"/>
        <end position="63"/>
    </location>
</feature>
<feature type="transmembrane region" description="Helical" evidence="7">
    <location>
        <begin position="12"/>
        <end position="31"/>
    </location>
</feature>
<dbReference type="InterPro" id="IPR036259">
    <property type="entry name" value="MFS_trans_sf"/>
</dbReference>
<feature type="transmembrane region" description="Helical" evidence="7">
    <location>
        <begin position="75"/>
        <end position="94"/>
    </location>
</feature>
<feature type="transmembrane region" description="Helical" evidence="7">
    <location>
        <begin position="359"/>
        <end position="377"/>
    </location>
</feature>
<sequence>MPLTLQRDRFFWTIALQTFVVNFFIGGFGPAQSLLQADQKTTLVVAGLHGTSMGIASIVAGFVNPWMTHKYGRTNTGWIGLNVFSIGLLAVATVPSVVLTISATFITGFGISTVINASVTLLNSRYGAKAPLALTQANGIASIGYVSGTLLIGTIAEFAPNYWRIALIAVLPLAAYLYFIRREKVTEPHLPSEEGRHGGKLPLLFWITWIGFIASISTEFATAFWASSLVEERTGTSAAISTIAIAALATGMGVGRLFGGKVLHRLSLDNQLLTIFGLQMTGFFGLWFSHTLIYSLAMLLLSGIGISMQFALTALRLISHSQGRADLAIGKSSLGAGIAIAGAPFLLAVLASEFHISRAYLMVPVLILLAAAIVKFVPAKVDQQILDDLQL</sequence>
<reference evidence="8" key="1">
    <citation type="submission" date="2020-05" db="EMBL/GenBank/DDBJ databases">
        <authorList>
            <person name="Chiriac C."/>
            <person name="Salcher M."/>
            <person name="Ghai R."/>
            <person name="Kavagutti S V."/>
        </authorList>
    </citation>
    <scope>NUCLEOTIDE SEQUENCE</scope>
</reference>
<evidence type="ECO:0000313" key="8">
    <source>
        <dbReference type="EMBL" id="CAB4597844.1"/>
    </source>
</evidence>
<protein>
    <submittedName>
        <fullName evidence="8">Unannotated protein</fullName>
    </submittedName>
</protein>
<dbReference type="InterPro" id="IPR011701">
    <property type="entry name" value="MFS"/>
</dbReference>
<dbReference type="SUPFAM" id="SSF103473">
    <property type="entry name" value="MFS general substrate transporter"/>
    <property type="match status" value="1"/>
</dbReference>
<dbReference type="GO" id="GO:0012505">
    <property type="term" value="C:endomembrane system"/>
    <property type="evidence" value="ECO:0007669"/>
    <property type="project" value="UniProtKB-SubCell"/>
</dbReference>
<feature type="transmembrane region" description="Helical" evidence="7">
    <location>
        <begin position="162"/>
        <end position="180"/>
    </location>
</feature>
<keyword evidence="4 7" id="KW-0812">Transmembrane</keyword>
<organism evidence="8">
    <name type="scientific">freshwater metagenome</name>
    <dbReference type="NCBI Taxonomy" id="449393"/>
    <lineage>
        <taxon>unclassified sequences</taxon>
        <taxon>metagenomes</taxon>
        <taxon>ecological metagenomes</taxon>
    </lineage>
</organism>
<keyword evidence="6 7" id="KW-0472">Membrane</keyword>
<feature type="transmembrane region" description="Helical" evidence="7">
    <location>
        <begin position="271"/>
        <end position="288"/>
    </location>
</feature>
<dbReference type="InterPro" id="IPR051788">
    <property type="entry name" value="MFS_Transporter"/>
</dbReference>
<evidence type="ECO:0000256" key="1">
    <source>
        <dbReference type="ARBA" id="ARBA00004127"/>
    </source>
</evidence>
<dbReference type="PANTHER" id="PTHR23514">
    <property type="entry name" value="BYPASS OF STOP CODON PROTEIN 6"/>
    <property type="match status" value="1"/>
</dbReference>
<dbReference type="GO" id="GO:0022857">
    <property type="term" value="F:transmembrane transporter activity"/>
    <property type="evidence" value="ECO:0007669"/>
    <property type="project" value="InterPro"/>
</dbReference>
<dbReference type="EMBL" id="CAEZUI010000072">
    <property type="protein sequence ID" value="CAB4597844.1"/>
    <property type="molecule type" value="Genomic_DNA"/>
</dbReference>
<keyword evidence="3" id="KW-0813">Transport</keyword>
<dbReference type="AlphaFoldDB" id="A0A6J6GFJ2"/>
<keyword evidence="5 7" id="KW-1133">Transmembrane helix</keyword>
<feature type="transmembrane region" description="Helical" evidence="7">
    <location>
        <begin position="294"/>
        <end position="315"/>
    </location>
</feature>
<evidence type="ECO:0000256" key="2">
    <source>
        <dbReference type="ARBA" id="ARBA00008335"/>
    </source>
</evidence>
<comment type="subcellular location">
    <subcellularLocation>
        <location evidence="1">Endomembrane system</location>
        <topology evidence="1">Multi-pass membrane protein</topology>
    </subcellularLocation>
</comment>
<feature type="transmembrane region" description="Helical" evidence="7">
    <location>
        <begin position="134"/>
        <end position="156"/>
    </location>
</feature>
<proteinExistence type="inferred from homology"/>
<feature type="transmembrane region" description="Helical" evidence="7">
    <location>
        <begin position="327"/>
        <end position="347"/>
    </location>
</feature>